<evidence type="ECO:0000256" key="2">
    <source>
        <dbReference type="ARBA" id="ARBA00023043"/>
    </source>
</evidence>
<evidence type="ECO:0000313" key="5">
    <source>
        <dbReference type="Ensembl" id="ENSTGUP00000021584.1"/>
    </source>
</evidence>
<feature type="region of interest" description="Disordered" evidence="4">
    <location>
        <begin position="1"/>
        <end position="134"/>
    </location>
</feature>
<evidence type="ECO:0000256" key="3">
    <source>
        <dbReference type="PROSITE-ProRule" id="PRU00023"/>
    </source>
</evidence>
<dbReference type="SMART" id="SM00248">
    <property type="entry name" value="ANK"/>
    <property type="match status" value="3"/>
</dbReference>
<reference evidence="5" key="2">
    <citation type="submission" date="2025-09" db="UniProtKB">
        <authorList>
            <consortium name="Ensembl"/>
        </authorList>
    </citation>
    <scope>IDENTIFICATION</scope>
</reference>
<dbReference type="PRINTS" id="PR01415">
    <property type="entry name" value="ANKYRIN"/>
</dbReference>
<dbReference type="PANTHER" id="PTHR46680">
    <property type="entry name" value="NF-KAPPA-B INHIBITOR ALPHA"/>
    <property type="match status" value="1"/>
</dbReference>
<dbReference type="GeneTree" id="ENSGT00940000161392"/>
<dbReference type="InterPro" id="IPR051070">
    <property type="entry name" value="NF-kappa-B_inhibitor"/>
</dbReference>
<feature type="repeat" description="ANK" evidence="3">
    <location>
        <begin position="193"/>
        <end position="229"/>
    </location>
</feature>
<dbReference type="PROSITE" id="PS50088">
    <property type="entry name" value="ANK_REPEAT"/>
    <property type="match status" value="2"/>
</dbReference>
<dbReference type="Ensembl" id="ENSTGUT00000037079.1">
    <property type="protein sequence ID" value="ENSTGUP00000021584.1"/>
    <property type="gene ID" value="ENSTGUG00000020018.1"/>
</dbReference>
<dbReference type="Pfam" id="PF12796">
    <property type="entry name" value="Ank_2"/>
    <property type="match status" value="1"/>
</dbReference>
<keyword evidence="1" id="KW-0677">Repeat</keyword>
<dbReference type="Proteomes" id="UP000007754">
    <property type="component" value="Unplaced"/>
</dbReference>
<evidence type="ECO:0000256" key="1">
    <source>
        <dbReference type="ARBA" id="ARBA00022737"/>
    </source>
</evidence>
<dbReference type="GO" id="GO:0005829">
    <property type="term" value="C:cytosol"/>
    <property type="evidence" value="ECO:0007669"/>
    <property type="project" value="TreeGrafter"/>
</dbReference>
<sequence>GAYPNHQGAWPNKRWAWFSGSGRGFEAPPPIFGDSPLASAPAATPKSPKKPRGGGGGEGGPPKIWDPPNGRRSSRGSPHAAAPKSPQTPPKTPPLPPPPRNFAAAPEAPLGFGGGGNPQILGETPTNPQIRAGKSPKFGIGTGLRAEPPLPFLGGGGILGVPPAPILGSPNLGVPPEPPLAAAIAAATRQDEDGDTPLHIAVAQGAVTVARRLVSLFLRGGRDLDVYNHLRQTPLHLAVITGQVSLVRLLLSHGASAMAPDRLGRTCAHLACGSHLWGGGASAPGGGACAGPRPRVLRELLRGPAPPPDLQARDYEGRK</sequence>
<dbReference type="AlphaFoldDB" id="A0A674GFI1"/>
<dbReference type="GO" id="GO:0051059">
    <property type="term" value="F:NF-kappaB binding"/>
    <property type="evidence" value="ECO:0007669"/>
    <property type="project" value="TreeGrafter"/>
</dbReference>
<dbReference type="PROSITE" id="PS50297">
    <property type="entry name" value="ANK_REP_REGION"/>
    <property type="match status" value="2"/>
</dbReference>
<dbReference type="Gene3D" id="1.25.40.20">
    <property type="entry name" value="Ankyrin repeat-containing domain"/>
    <property type="match status" value="1"/>
</dbReference>
<evidence type="ECO:0000256" key="4">
    <source>
        <dbReference type="SAM" id="MobiDB-lite"/>
    </source>
</evidence>
<dbReference type="GO" id="GO:0071356">
    <property type="term" value="P:cellular response to tumor necrosis factor"/>
    <property type="evidence" value="ECO:0007669"/>
    <property type="project" value="TreeGrafter"/>
</dbReference>
<reference evidence="5" key="1">
    <citation type="submission" date="2025-08" db="UniProtKB">
        <authorList>
            <consortium name="Ensembl"/>
        </authorList>
    </citation>
    <scope>IDENTIFICATION</scope>
</reference>
<evidence type="ECO:0000313" key="6">
    <source>
        <dbReference type="Proteomes" id="UP000007754"/>
    </source>
</evidence>
<organism evidence="5 6">
    <name type="scientific">Taeniopygia guttata</name>
    <name type="common">Zebra finch</name>
    <name type="synonym">Poephila guttata</name>
    <dbReference type="NCBI Taxonomy" id="59729"/>
    <lineage>
        <taxon>Eukaryota</taxon>
        <taxon>Metazoa</taxon>
        <taxon>Chordata</taxon>
        <taxon>Craniata</taxon>
        <taxon>Vertebrata</taxon>
        <taxon>Euteleostomi</taxon>
        <taxon>Archelosauria</taxon>
        <taxon>Archosauria</taxon>
        <taxon>Dinosauria</taxon>
        <taxon>Saurischia</taxon>
        <taxon>Theropoda</taxon>
        <taxon>Coelurosauria</taxon>
        <taxon>Aves</taxon>
        <taxon>Neognathae</taxon>
        <taxon>Neoaves</taxon>
        <taxon>Telluraves</taxon>
        <taxon>Australaves</taxon>
        <taxon>Passeriformes</taxon>
        <taxon>Passeroidea</taxon>
        <taxon>Estrildidae</taxon>
        <taxon>Estrildinae</taxon>
        <taxon>Taeniopygia</taxon>
    </lineage>
</organism>
<feature type="compositionally biased region" description="Low complexity" evidence="4">
    <location>
        <begin position="35"/>
        <end position="46"/>
    </location>
</feature>
<protein>
    <submittedName>
        <fullName evidence="5">Uncharacterized protein</fullName>
    </submittedName>
</protein>
<keyword evidence="2 3" id="KW-0040">ANK repeat</keyword>
<dbReference type="SUPFAM" id="SSF48403">
    <property type="entry name" value="Ankyrin repeat"/>
    <property type="match status" value="1"/>
</dbReference>
<dbReference type="PANTHER" id="PTHR46680:SF2">
    <property type="entry name" value="NF-KAPPA-B INHIBITOR ZETA"/>
    <property type="match status" value="1"/>
</dbReference>
<name>A0A674GFI1_TAEGU</name>
<proteinExistence type="predicted"/>
<accession>A0A674GFI1</accession>
<feature type="repeat" description="ANK" evidence="3">
    <location>
        <begin position="230"/>
        <end position="262"/>
    </location>
</feature>
<feature type="compositionally biased region" description="Pro residues" evidence="4">
    <location>
        <begin position="86"/>
        <end position="100"/>
    </location>
</feature>
<dbReference type="InterPro" id="IPR002110">
    <property type="entry name" value="Ankyrin_rpt"/>
</dbReference>
<keyword evidence="6" id="KW-1185">Reference proteome</keyword>
<feature type="region of interest" description="Disordered" evidence="4">
    <location>
        <begin position="299"/>
        <end position="319"/>
    </location>
</feature>
<dbReference type="InterPro" id="IPR036770">
    <property type="entry name" value="Ankyrin_rpt-contain_sf"/>
</dbReference>